<dbReference type="EMBL" id="LK932375">
    <property type="protein sequence ID" value="CDS85198.1"/>
    <property type="molecule type" value="Genomic_DNA"/>
</dbReference>
<dbReference type="Gene3D" id="3.30.1330.70">
    <property type="entry name" value="Holliday junction resolvase RusA"/>
    <property type="match status" value="1"/>
</dbReference>
<proteinExistence type="predicted"/>
<name>A0A069A756_CLODI</name>
<evidence type="ECO:0000313" key="1">
    <source>
        <dbReference type="EMBL" id="CDS85198.1"/>
    </source>
</evidence>
<dbReference type="Pfam" id="PF05866">
    <property type="entry name" value="RusA"/>
    <property type="match status" value="1"/>
</dbReference>
<organism evidence="1">
    <name type="scientific">Clostridioides difficile</name>
    <name type="common">Peptoclostridium difficile</name>
    <dbReference type="NCBI Taxonomy" id="1496"/>
    <lineage>
        <taxon>Bacteria</taxon>
        <taxon>Bacillati</taxon>
        <taxon>Bacillota</taxon>
        <taxon>Clostridia</taxon>
        <taxon>Peptostreptococcales</taxon>
        <taxon>Peptostreptococcaceae</taxon>
        <taxon>Clostridioides</taxon>
    </lineage>
</organism>
<dbReference type="RefSeq" id="WP_021368352.1">
    <property type="nucleotide sequence ID" value="NZ_BIPF01000069.1"/>
</dbReference>
<reference evidence="1" key="1">
    <citation type="submission" date="2014-07" db="EMBL/GenBank/DDBJ databases">
        <authorList>
            <person name="Monot Marc"/>
        </authorList>
    </citation>
    <scope>NUCLEOTIDE SEQUENCE</scope>
    <source>
        <strain evidence="1">7032994</strain>
    </source>
</reference>
<dbReference type="InterPro" id="IPR008822">
    <property type="entry name" value="Endonuclease_RusA-like"/>
</dbReference>
<dbReference type="InterPro" id="IPR036614">
    <property type="entry name" value="RusA-like_sf"/>
</dbReference>
<dbReference type="GO" id="GO:0000287">
    <property type="term" value="F:magnesium ion binding"/>
    <property type="evidence" value="ECO:0007669"/>
    <property type="project" value="InterPro"/>
</dbReference>
<dbReference type="GO" id="GO:0006310">
    <property type="term" value="P:DNA recombination"/>
    <property type="evidence" value="ECO:0007669"/>
    <property type="project" value="InterPro"/>
</dbReference>
<dbReference type="SUPFAM" id="SSF103084">
    <property type="entry name" value="Holliday junction resolvase RusA"/>
    <property type="match status" value="1"/>
</dbReference>
<gene>
    <name evidence="1" type="ORF">BN1097_390007</name>
</gene>
<dbReference type="GO" id="GO:0006281">
    <property type="term" value="P:DNA repair"/>
    <property type="evidence" value="ECO:0007669"/>
    <property type="project" value="InterPro"/>
</dbReference>
<accession>A0A069A756</accession>
<sequence length="135" mass="15943">MKVFLVIDGEPVGKERPRMNSITKRIYTPNKTRDYEELIKWLYQSKVKYRFTGYIKMTLRCYYSIAKSNSKKVKEQKRNNVLRPSKKPDIDNVVKIIADSLNEIAYKDDTQIVEVVASKYYSDKPRVEVILEDII</sequence>
<protein>
    <submittedName>
        <fullName evidence="1">Putative endodeoxyribonuclease</fullName>
    </submittedName>
</protein>
<dbReference type="AlphaFoldDB" id="A0A069A756"/>